<dbReference type="Pfam" id="PF13420">
    <property type="entry name" value="Acetyltransf_4"/>
    <property type="match status" value="1"/>
</dbReference>
<comment type="caution">
    <text evidence="2">The sequence shown here is derived from an EMBL/GenBank/DDBJ whole genome shotgun (WGS) entry which is preliminary data.</text>
</comment>
<dbReference type="AlphaFoldDB" id="A0A147K979"/>
<dbReference type="InterPro" id="IPR016181">
    <property type="entry name" value="Acyl_CoA_acyltransferase"/>
</dbReference>
<protein>
    <submittedName>
        <fullName evidence="2">GNAT family acetyltransferase</fullName>
    </submittedName>
</protein>
<sequence length="162" mass="18685">MKMIRYAEEKDLPDLVEIYNEAIRTLNATFDTKEKSVEERKAWFSSYGEKYPLIVYEDQGKVVGYASLSPYNIKPAYRLTVELSIYISNAYRGKGIGNKLIVEILREGKIRAFHTVISGITGGNKGSVHLHKKNGFKEAGVIKEVGYKFNQWHDVYYYQKFL</sequence>
<keyword evidence="3" id="KW-1185">Reference proteome</keyword>
<dbReference type="PROSITE" id="PS51186">
    <property type="entry name" value="GNAT"/>
    <property type="match status" value="1"/>
</dbReference>
<dbReference type="Proteomes" id="UP000074108">
    <property type="component" value="Unassembled WGS sequence"/>
</dbReference>
<dbReference type="SUPFAM" id="SSF55729">
    <property type="entry name" value="Acyl-CoA N-acyltransferases (Nat)"/>
    <property type="match status" value="1"/>
</dbReference>
<accession>A0A147K979</accession>
<feature type="domain" description="N-acetyltransferase" evidence="1">
    <location>
        <begin position="2"/>
        <end position="162"/>
    </location>
</feature>
<dbReference type="PANTHER" id="PTHR43072:SF36">
    <property type="entry name" value="RIBOSOMAL-PROTEIN-ALANINE ACETYLTRANSFERASE"/>
    <property type="match status" value="1"/>
</dbReference>
<dbReference type="EMBL" id="LDYG01000025">
    <property type="protein sequence ID" value="KUP06888.1"/>
    <property type="molecule type" value="Genomic_DNA"/>
</dbReference>
<keyword evidence="2" id="KW-0808">Transferase</keyword>
<dbReference type="STRING" id="1150625.Q75_06645"/>
<dbReference type="PATRIC" id="fig|1150625.3.peg.1391"/>
<evidence type="ECO:0000313" key="2">
    <source>
        <dbReference type="EMBL" id="KUP06888.1"/>
    </source>
</evidence>
<organism evidence="2 3">
    <name type="scientific">Bacillus coahuilensis p1.1.43</name>
    <dbReference type="NCBI Taxonomy" id="1150625"/>
    <lineage>
        <taxon>Bacteria</taxon>
        <taxon>Bacillati</taxon>
        <taxon>Bacillota</taxon>
        <taxon>Bacilli</taxon>
        <taxon>Bacillales</taxon>
        <taxon>Bacillaceae</taxon>
        <taxon>Bacillus</taxon>
    </lineage>
</organism>
<reference evidence="2 3" key="1">
    <citation type="journal article" date="2016" name="Front. Microbiol.">
        <title>Microevolution Analysis of Bacillus coahuilensis Unveils Differences in Phosphorus Acquisition Strategies and Their Regulation.</title>
        <authorList>
            <person name="Gomez-Lunar Z."/>
            <person name="Hernandez-Gonzalez I."/>
            <person name="Rodriguez-Torres M.D."/>
            <person name="Souza V."/>
            <person name="Olmedo-Alvarez G."/>
        </authorList>
    </citation>
    <scope>NUCLEOTIDE SEQUENCE [LARGE SCALE GENOMIC DNA]</scope>
    <source>
        <strain evidence="3">p1.1.43</strain>
    </source>
</reference>
<gene>
    <name evidence="2" type="ORF">Q75_06645</name>
</gene>
<dbReference type="CDD" id="cd04301">
    <property type="entry name" value="NAT_SF"/>
    <property type="match status" value="1"/>
</dbReference>
<dbReference type="InterPro" id="IPR000182">
    <property type="entry name" value="GNAT_dom"/>
</dbReference>
<dbReference type="PANTHER" id="PTHR43072">
    <property type="entry name" value="N-ACETYLTRANSFERASE"/>
    <property type="match status" value="1"/>
</dbReference>
<proteinExistence type="predicted"/>
<dbReference type="GO" id="GO:0016747">
    <property type="term" value="F:acyltransferase activity, transferring groups other than amino-acyl groups"/>
    <property type="evidence" value="ECO:0007669"/>
    <property type="project" value="InterPro"/>
</dbReference>
<evidence type="ECO:0000313" key="3">
    <source>
        <dbReference type="Proteomes" id="UP000074108"/>
    </source>
</evidence>
<evidence type="ECO:0000259" key="1">
    <source>
        <dbReference type="PROSITE" id="PS51186"/>
    </source>
</evidence>
<dbReference type="Gene3D" id="3.40.630.30">
    <property type="match status" value="1"/>
</dbReference>
<name>A0A147K979_9BACI</name>